<reference evidence="1 2" key="1">
    <citation type="submission" date="2014-04" db="EMBL/GenBank/DDBJ databases">
        <title>Genome evolution of avian class.</title>
        <authorList>
            <person name="Zhang G."/>
            <person name="Li C."/>
        </authorList>
    </citation>
    <scope>NUCLEOTIDE SEQUENCE [LARGE SCALE GENOMIC DNA]</scope>
    <source>
        <strain evidence="1">BGI_N320</strain>
    </source>
</reference>
<gene>
    <name evidence="1" type="ORF">N320_11437</name>
</gene>
<dbReference type="Proteomes" id="UP000054064">
    <property type="component" value="Unassembled WGS sequence"/>
</dbReference>
<name>A0A091HA81_BUCRH</name>
<accession>A0A091HA81</accession>
<organism evidence="1 2">
    <name type="scientific">Buceros rhinoceros silvestris</name>
    <dbReference type="NCBI Taxonomy" id="175836"/>
    <lineage>
        <taxon>Eukaryota</taxon>
        <taxon>Metazoa</taxon>
        <taxon>Chordata</taxon>
        <taxon>Craniata</taxon>
        <taxon>Vertebrata</taxon>
        <taxon>Euteleostomi</taxon>
        <taxon>Archelosauria</taxon>
        <taxon>Archosauria</taxon>
        <taxon>Dinosauria</taxon>
        <taxon>Saurischia</taxon>
        <taxon>Theropoda</taxon>
        <taxon>Coelurosauria</taxon>
        <taxon>Aves</taxon>
        <taxon>Neognathae</taxon>
        <taxon>Neoaves</taxon>
        <taxon>Telluraves</taxon>
        <taxon>Coraciimorphae</taxon>
        <taxon>Bucerotiformes</taxon>
        <taxon>Bucerotidae</taxon>
        <taxon>Buceros</taxon>
    </lineage>
</organism>
<evidence type="ECO:0000313" key="2">
    <source>
        <dbReference type="Proteomes" id="UP000054064"/>
    </source>
</evidence>
<evidence type="ECO:0000313" key="1">
    <source>
        <dbReference type="EMBL" id="KFO91722.1"/>
    </source>
</evidence>
<proteinExistence type="predicted"/>
<protein>
    <submittedName>
        <fullName evidence="1">Uncharacterized protein</fullName>
    </submittedName>
</protein>
<dbReference type="EMBL" id="KL527555">
    <property type="protein sequence ID" value="KFO91722.1"/>
    <property type="molecule type" value="Genomic_DNA"/>
</dbReference>
<feature type="non-terminal residue" evidence="1">
    <location>
        <position position="40"/>
    </location>
</feature>
<sequence length="40" mass="4483">QAPLKPIRSLNAYLGLGSLNSNHVSVSFWDCMRTCLKYQA</sequence>
<keyword evidence="2" id="KW-1185">Reference proteome</keyword>
<dbReference type="AlphaFoldDB" id="A0A091HA81"/>
<feature type="non-terminal residue" evidence="1">
    <location>
        <position position="1"/>
    </location>
</feature>